<name>A0ABS4KRT1_9CLOT</name>
<keyword evidence="1" id="KW-0472">Membrane</keyword>
<keyword evidence="3" id="KW-1185">Reference proteome</keyword>
<evidence type="ECO:0000313" key="3">
    <source>
        <dbReference type="Proteomes" id="UP001519307"/>
    </source>
</evidence>
<dbReference type="Proteomes" id="UP001519307">
    <property type="component" value="Unassembled WGS sequence"/>
</dbReference>
<keyword evidence="1" id="KW-1133">Transmembrane helix</keyword>
<accession>A0ABS4KRT1</accession>
<keyword evidence="1" id="KW-0812">Transmembrane</keyword>
<sequence length="195" mass="22888">MMKIITINKKKLGITIILVGLMIVLLGFEKGFENRLKFASLIQNNINSLSQYSELNGKIKYKLPSSWKVKKQGTFGDEIVCHTDFKSNDDKINGFFEVWNFKGDLRTFLENSKVISDKQNLYKKYSLRDISYGDKTGYLLEYTMTKAVGNDYMGEEYFIKNGNQFYRFSFFMKEEDFKENMPTMFKTIVNTLKYN</sequence>
<dbReference type="EMBL" id="JAGGLM010000004">
    <property type="protein sequence ID" value="MBP2032315.1"/>
    <property type="molecule type" value="Genomic_DNA"/>
</dbReference>
<gene>
    <name evidence="2" type="ORF">J2Z42_000980</name>
</gene>
<evidence type="ECO:0000256" key="1">
    <source>
        <dbReference type="SAM" id="Phobius"/>
    </source>
</evidence>
<organism evidence="2 3">
    <name type="scientific">Clostridium algifaecis</name>
    <dbReference type="NCBI Taxonomy" id="1472040"/>
    <lineage>
        <taxon>Bacteria</taxon>
        <taxon>Bacillati</taxon>
        <taxon>Bacillota</taxon>
        <taxon>Clostridia</taxon>
        <taxon>Eubacteriales</taxon>
        <taxon>Clostridiaceae</taxon>
        <taxon>Clostridium</taxon>
    </lineage>
</organism>
<reference evidence="2 3" key="1">
    <citation type="submission" date="2021-03" db="EMBL/GenBank/DDBJ databases">
        <title>Genomic Encyclopedia of Type Strains, Phase IV (KMG-IV): sequencing the most valuable type-strain genomes for metagenomic binning, comparative biology and taxonomic classification.</title>
        <authorList>
            <person name="Goeker M."/>
        </authorList>
    </citation>
    <scope>NUCLEOTIDE SEQUENCE [LARGE SCALE GENOMIC DNA]</scope>
    <source>
        <strain evidence="2 3">DSM 28783</strain>
    </source>
</reference>
<feature type="transmembrane region" description="Helical" evidence="1">
    <location>
        <begin position="12"/>
        <end position="28"/>
    </location>
</feature>
<proteinExistence type="predicted"/>
<protein>
    <submittedName>
        <fullName evidence="2">Uncharacterized protein</fullName>
    </submittedName>
</protein>
<comment type="caution">
    <text evidence="2">The sequence shown here is derived from an EMBL/GenBank/DDBJ whole genome shotgun (WGS) entry which is preliminary data.</text>
</comment>
<evidence type="ECO:0000313" key="2">
    <source>
        <dbReference type="EMBL" id="MBP2032315.1"/>
    </source>
</evidence>